<evidence type="ECO:0000313" key="7">
    <source>
        <dbReference type="Proteomes" id="UP000196293"/>
    </source>
</evidence>
<evidence type="ECO:0000256" key="3">
    <source>
        <dbReference type="ARBA" id="ARBA00022723"/>
    </source>
</evidence>
<evidence type="ECO:0000313" key="4">
    <source>
        <dbReference type="EMBL" id="OUQ55102.1"/>
    </source>
</evidence>
<sequence>MNILFCGDENAEDGVLISTLSLIKNSGAKKLHLYILTMDAHSDERKYHSFSMQAANYIRSLLTQANPNNTLQLIDCTELFEKQPPTVNMNTRFTPYAMLRLFADQLPEIPDRILYLDDDIIIRSDITEFYQQDMTGIELAGVLDYWGKFFFHNVKTKHVFDYLNSGVLLLNMPKIKETDLFAKVRQMMQTKKMFLPDQSAINKLAVAKRVFPRYYNEQYKLQKNTKIQHFTTSFRFWPYFHTQTVKPWDVDRVHSVLHLHEYDDILTEYLKIRHNLKK</sequence>
<name>A0A1Y4UBH2_9LACO</name>
<dbReference type="InterPro" id="IPR029044">
    <property type="entry name" value="Nucleotide-diphossugar_trans"/>
</dbReference>
<reference evidence="6 7" key="1">
    <citation type="submission" date="2017-04" db="EMBL/GenBank/DDBJ databases">
        <title>Function of individual gut microbiota members based on whole genome sequencing of pure cultures obtained from chicken caecum.</title>
        <authorList>
            <person name="Medvecky M."/>
            <person name="Cejkova D."/>
            <person name="Polansky O."/>
            <person name="Karasova D."/>
            <person name="Kubasova T."/>
            <person name="Cizek A."/>
            <person name="Rychlik I."/>
        </authorList>
    </citation>
    <scope>NUCLEOTIDE SEQUENCE [LARGE SCALE GENOMIC DNA]</scope>
    <source>
        <strain evidence="6">An101</strain>
        <strain evidence="7">An115</strain>
    </source>
</reference>
<evidence type="ECO:0000313" key="5">
    <source>
        <dbReference type="EMBL" id="OUQ74699.1"/>
    </source>
</evidence>
<keyword evidence="1" id="KW-0328">Glycosyltransferase</keyword>
<dbReference type="Gene3D" id="3.90.550.10">
    <property type="entry name" value="Spore Coat Polysaccharide Biosynthesis Protein SpsA, Chain A"/>
    <property type="match status" value="1"/>
</dbReference>
<comment type="caution">
    <text evidence="5">The sequence shown here is derived from an EMBL/GenBank/DDBJ whole genome shotgun (WGS) entry which is preliminary data.</text>
</comment>
<dbReference type="RefSeq" id="WP_087176762.1">
    <property type="nucleotide sequence ID" value="NZ_CALHTS010000003.1"/>
</dbReference>
<dbReference type="GO" id="GO:0016757">
    <property type="term" value="F:glycosyltransferase activity"/>
    <property type="evidence" value="ECO:0007669"/>
    <property type="project" value="UniProtKB-KW"/>
</dbReference>
<keyword evidence="2 5" id="KW-0808">Transferase</keyword>
<dbReference type="Proteomes" id="UP000195859">
    <property type="component" value="Unassembled WGS sequence"/>
</dbReference>
<dbReference type="SUPFAM" id="SSF53448">
    <property type="entry name" value="Nucleotide-diphospho-sugar transferases"/>
    <property type="match status" value="1"/>
</dbReference>
<dbReference type="InterPro" id="IPR050748">
    <property type="entry name" value="Glycosyltrans_8_dom-fam"/>
</dbReference>
<dbReference type="GO" id="GO:0046872">
    <property type="term" value="F:metal ion binding"/>
    <property type="evidence" value="ECO:0007669"/>
    <property type="project" value="UniProtKB-KW"/>
</dbReference>
<reference evidence="5" key="2">
    <citation type="journal article" date="2018" name="BMC Genomics">
        <title>Whole genome sequencing and function prediction of 133 gut anaerobes isolated from chicken caecum in pure cultures.</title>
        <authorList>
            <person name="Medvecky M."/>
            <person name="Cejkova D."/>
            <person name="Polansky O."/>
            <person name="Karasova D."/>
            <person name="Kubasova T."/>
            <person name="Cizek A."/>
            <person name="Rychlik I."/>
        </authorList>
    </citation>
    <scope>NUCLEOTIDE SEQUENCE</scope>
    <source>
        <strain evidence="5">An101</strain>
        <strain evidence="4">An115</strain>
    </source>
</reference>
<proteinExistence type="predicted"/>
<dbReference type="PANTHER" id="PTHR13778:SF47">
    <property type="entry name" value="LIPOPOLYSACCHARIDE 1,3-GALACTOSYLTRANSFERASE"/>
    <property type="match status" value="1"/>
</dbReference>
<dbReference type="AlphaFoldDB" id="A0A1Y4UBH2"/>
<evidence type="ECO:0000256" key="1">
    <source>
        <dbReference type="ARBA" id="ARBA00022676"/>
    </source>
</evidence>
<accession>A0A1Y4UBH2</accession>
<organism evidence="5 6">
    <name type="scientific">Lactobacillus gallinarum</name>
    <dbReference type="NCBI Taxonomy" id="52242"/>
    <lineage>
        <taxon>Bacteria</taxon>
        <taxon>Bacillati</taxon>
        <taxon>Bacillota</taxon>
        <taxon>Bacilli</taxon>
        <taxon>Lactobacillales</taxon>
        <taxon>Lactobacillaceae</taxon>
        <taxon>Lactobacillus</taxon>
    </lineage>
</organism>
<dbReference type="Pfam" id="PF01501">
    <property type="entry name" value="Glyco_transf_8"/>
    <property type="match status" value="1"/>
</dbReference>
<dbReference type="InterPro" id="IPR002495">
    <property type="entry name" value="Glyco_trans_8"/>
</dbReference>
<dbReference type="EMBL" id="NFLZ01000031">
    <property type="protein sequence ID" value="OUQ74699.1"/>
    <property type="molecule type" value="Genomic_DNA"/>
</dbReference>
<evidence type="ECO:0000313" key="6">
    <source>
        <dbReference type="Proteomes" id="UP000195859"/>
    </source>
</evidence>
<dbReference type="PANTHER" id="PTHR13778">
    <property type="entry name" value="GLYCOSYLTRANSFERASE 8 DOMAIN-CONTAINING PROTEIN"/>
    <property type="match status" value="1"/>
</dbReference>
<evidence type="ECO:0000256" key="2">
    <source>
        <dbReference type="ARBA" id="ARBA00022679"/>
    </source>
</evidence>
<dbReference type="GeneID" id="78204000"/>
<dbReference type="EMBL" id="NFLS01000030">
    <property type="protein sequence ID" value="OUQ55102.1"/>
    <property type="molecule type" value="Genomic_DNA"/>
</dbReference>
<keyword evidence="7" id="KW-1185">Reference proteome</keyword>
<protein>
    <submittedName>
        <fullName evidence="5">Glycosyl transferase</fullName>
    </submittedName>
</protein>
<dbReference type="Proteomes" id="UP000196293">
    <property type="component" value="Unassembled WGS sequence"/>
</dbReference>
<gene>
    <name evidence="5" type="ORF">B5E44_09055</name>
    <name evidence="4" type="ORF">B5E59_08810</name>
</gene>
<keyword evidence="3" id="KW-0479">Metal-binding</keyword>